<evidence type="ECO:0000259" key="3">
    <source>
        <dbReference type="Pfam" id="PF18962"/>
    </source>
</evidence>
<dbReference type="Proteomes" id="UP001597549">
    <property type="component" value="Unassembled WGS sequence"/>
</dbReference>
<evidence type="ECO:0000256" key="1">
    <source>
        <dbReference type="ARBA" id="ARBA00022729"/>
    </source>
</evidence>
<comment type="caution">
    <text evidence="4">The sequence shown here is derived from an EMBL/GenBank/DDBJ whole genome shotgun (WGS) entry which is preliminary data.</text>
</comment>
<sequence length="812" mass="91804">MKKILFFFLCLSYFSHSQSVCDPNGVSTDPANPINPQNANFTNNFNWTTAESFLNINSTCMPNGFTSNPFMSNQTELLYLTISKDNKPEDGWEIIAYNLGYDNNNILLNVRPEHSYYMLYNKFTGTLRILAKSCMYTNNNVALLTLKFAPGFQTNLLDMSNDEKTLDMPHISNPSLSTSLKLFKDNNFWMYADFKLNYDPCTCSFDDYSRLLLYTDLISNSSIELTGKLTRTITSITGGLGSTNASGTFWKSATDVNNKMMTAHKGTVDFTETYKKIYKDLDDSGQTIYAINQLGSYFNNNAFMKSGLKSLPFFSGGVKFLTGLFGGGASGQQTINLSPMSVNSDVKISGTISTEYPIHNVTIGLPGSQKQNAIQGVENGQPLYTETLGVFSLINQPIMYFKEIITSQGYLNREKIDKYNGTEYWEKYNEYDFVKRQYKLSGETLKFAINPASKLELQDAEVMLITEYEKPSFKINAMYPNNQIQGLNMDTSNGLPIEGTDMGPIVDTENYIFHNSFKAIGANNYKNDYSFTFLYDVINKQGPQYNKKRRLKYNSLGNLSNRWKCYEGGSATNCKWTNSATRPFAYVQPKTDPTSPFYHNVSPNDFKNNVVGMPSGITPREEFLSPRIKQFKLKFILNLKRLDNPDAQNVLYVVTYPVKLVRAEQTYNMAGTNYTSDALEYANQPNYDPQVISNKFIPATQSELINLCANSNYTSGRSSLSGRINNLNEENKTENNNLVLYPVPVEDVLHFNLFNSKLNKIIDMNGKTVLDLSKIEIFEDRASVDVSTLAKGVYIISFTNENGELRHQKFVK</sequence>
<name>A0ABW5Z8H4_9FLAO</name>
<proteinExistence type="predicted"/>
<dbReference type="InterPro" id="IPR026444">
    <property type="entry name" value="Secre_tail"/>
</dbReference>
<dbReference type="Pfam" id="PF18962">
    <property type="entry name" value="Por_Secre_tail"/>
    <property type="match status" value="1"/>
</dbReference>
<feature type="domain" description="Secretion system C-terminal sorting" evidence="3">
    <location>
        <begin position="740"/>
        <end position="810"/>
    </location>
</feature>
<dbReference type="RefSeq" id="WP_379805867.1">
    <property type="nucleotide sequence ID" value="NZ_JBHUOL010000012.1"/>
</dbReference>
<organism evidence="4 5">
    <name type="scientific">Flavobacterium ardleyense</name>
    <dbReference type="NCBI Taxonomy" id="2038737"/>
    <lineage>
        <taxon>Bacteria</taxon>
        <taxon>Pseudomonadati</taxon>
        <taxon>Bacteroidota</taxon>
        <taxon>Flavobacteriia</taxon>
        <taxon>Flavobacteriales</taxon>
        <taxon>Flavobacteriaceae</taxon>
        <taxon>Flavobacterium</taxon>
    </lineage>
</organism>
<keyword evidence="1 2" id="KW-0732">Signal</keyword>
<dbReference type="NCBIfam" id="TIGR04183">
    <property type="entry name" value="Por_Secre_tail"/>
    <property type="match status" value="1"/>
</dbReference>
<evidence type="ECO:0000256" key="2">
    <source>
        <dbReference type="SAM" id="SignalP"/>
    </source>
</evidence>
<evidence type="ECO:0000313" key="4">
    <source>
        <dbReference type="EMBL" id="MFD2908388.1"/>
    </source>
</evidence>
<protein>
    <submittedName>
        <fullName evidence="4">T9SS type A sorting domain-containing protein</fullName>
    </submittedName>
</protein>
<dbReference type="EMBL" id="JBHUOL010000012">
    <property type="protein sequence ID" value="MFD2908388.1"/>
    <property type="molecule type" value="Genomic_DNA"/>
</dbReference>
<evidence type="ECO:0000313" key="5">
    <source>
        <dbReference type="Proteomes" id="UP001597549"/>
    </source>
</evidence>
<reference evidence="5" key="1">
    <citation type="journal article" date="2019" name="Int. J. Syst. Evol. Microbiol.">
        <title>The Global Catalogue of Microorganisms (GCM) 10K type strain sequencing project: providing services to taxonomists for standard genome sequencing and annotation.</title>
        <authorList>
            <consortium name="The Broad Institute Genomics Platform"/>
            <consortium name="The Broad Institute Genome Sequencing Center for Infectious Disease"/>
            <person name="Wu L."/>
            <person name="Ma J."/>
        </authorList>
    </citation>
    <scope>NUCLEOTIDE SEQUENCE [LARGE SCALE GENOMIC DNA]</scope>
    <source>
        <strain evidence="5">KCTC 52644</strain>
    </source>
</reference>
<feature type="signal peptide" evidence="2">
    <location>
        <begin position="1"/>
        <end position="17"/>
    </location>
</feature>
<gene>
    <name evidence="4" type="ORF">ACFSX9_06540</name>
</gene>
<accession>A0ABW5Z8H4</accession>
<keyword evidence="5" id="KW-1185">Reference proteome</keyword>
<feature type="chain" id="PRO_5045812395" evidence="2">
    <location>
        <begin position="18"/>
        <end position="812"/>
    </location>
</feature>